<dbReference type="Pfam" id="PF13639">
    <property type="entry name" value="zf-RING_2"/>
    <property type="match status" value="1"/>
</dbReference>
<evidence type="ECO:0000256" key="3">
    <source>
        <dbReference type="ARBA" id="ARBA00022723"/>
    </source>
</evidence>
<dbReference type="CDD" id="cd16454">
    <property type="entry name" value="RING-H2_PA-TM-RING"/>
    <property type="match status" value="1"/>
</dbReference>
<protein>
    <recommendedName>
        <fullName evidence="2">RING-type E3 ubiquitin transferase</fullName>
        <ecNumber evidence="2">2.3.2.27</ecNumber>
    </recommendedName>
</protein>
<reference evidence="8" key="1">
    <citation type="submission" date="2020-09" db="EMBL/GenBank/DDBJ databases">
        <title>Genome-Enabled Discovery of Anthraquinone Biosynthesis in Senna tora.</title>
        <authorList>
            <person name="Kang S.-H."/>
            <person name="Pandey R.P."/>
            <person name="Lee C.-M."/>
            <person name="Sim J.-S."/>
            <person name="Jeong J.-T."/>
            <person name="Choi B.-S."/>
            <person name="Jung M."/>
            <person name="Ginzburg D."/>
            <person name="Zhao K."/>
            <person name="Won S.Y."/>
            <person name="Oh T.-J."/>
            <person name="Yu Y."/>
            <person name="Kim N.-H."/>
            <person name="Lee O.R."/>
            <person name="Lee T.-H."/>
            <person name="Bashyal P."/>
            <person name="Kim T.-S."/>
            <person name="Lee W.-H."/>
            <person name="Kawkins C."/>
            <person name="Kim C.-K."/>
            <person name="Kim J.S."/>
            <person name="Ahn B.O."/>
            <person name="Rhee S.Y."/>
            <person name="Sohng J.K."/>
        </authorList>
    </citation>
    <scope>NUCLEOTIDE SEQUENCE</scope>
    <source>
        <tissue evidence="8">Leaf</tissue>
    </source>
</reference>
<proteinExistence type="predicted"/>
<dbReference type="InterPro" id="IPR013083">
    <property type="entry name" value="Znf_RING/FYVE/PHD"/>
</dbReference>
<dbReference type="PROSITE" id="PS50089">
    <property type="entry name" value="ZF_RING_2"/>
    <property type="match status" value="1"/>
</dbReference>
<accession>A0A834U092</accession>
<dbReference type="OrthoDB" id="3365801at2759"/>
<feature type="domain" description="RING-type" evidence="7">
    <location>
        <begin position="108"/>
        <end position="149"/>
    </location>
</feature>
<dbReference type="GO" id="GO:0008270">
    <property type="term" value="F:zinc ion binding"/>
    <property type="evidence" value="ECO:0007669"/>
    <property type="project" value="UniProtKB-KW"/>
</dbReference>
<dbReference type="InterPro" id="IPR001841">
    <property type="entry name" value="Znf_RING"/>
</dbReference>
<dbReference type="EC" id="2.3.2.27" evidence="2"/>
<dbReference type="GO" id="GO:0005737">
    <property type="term" value="C:cytoplasm"/>
    <property type="evidence" value="ECO:0007669"/>
    <property type="project" value="TreeGrafter"/>
</dbReference>
<dbReference type="PANTHER" id="PTHR15710">
    <property type="entry name" value="E3 UBIQUITIN-PROTEIN LIGASE PRAJA"/>
    <property type="match status" value="1"/>
</dbReference>
<evidence type="ECO:0000256" key="2">
    <source>
        <dbReference type="ARBA" id="ARBA00012483"/>
    </source>
</evidence>
<dbReference type="SMART" id="SM00744">
    <property type="entry name" value="RINGv"/>
    <property type="match status" value="1"/>
</dbReference>
<evidence type="ECO:0000256" key="4">
    <source>
        <dbReference type="ARBA" id="ARBA00022771"/>
    </source>
</evidence>
<sequence length="156" mass="18401">MHSSHRLLQDSVQDLLRIRNICTRSSRKYMNVVDNGRKKLRIMIRMILKQRLKARHNIFVEFEEDDNYYYDHEDWFQPSVGPRDSSSEKVIASLNKVEVINCKSVKQCSICLEDFKGGDDVSGMPCKHVFHKDCIVQWLKESHVCPLCRFRMPVVK</sequence>
<evidence type="ECO:0000313" key="9">
    <source>
        <dbReference type="Proteomes" id="UP000634136"/>
    </source>
</evidence>
<evidence type="ECO:0000256" key="5">
    <source>
        <dbReference type="ARBA" id="ARBA00022833"/>
    </source>
</evidence>
<evidence type="ECO:0000313" key="8">
    <source>
        <dbReference type="EMBL" id="KAF7831677.1"/>
    </source>
</evidence>
<keyword evidence="9" id="KW-1185">Reference proteome</keyword>
<name>A0A834U092_9FABA</name>
<comment type="caution">
    <text evidence="8">The sequence shown here is derived from an EMBL/GenBank/DDBJ whole genome shotgun (WGS) entry which is preliminary data.</text>
</comment>
<dbReference type="EMBL" id="JAAIUW010000005">
    <property type="protein sequence ID" value="KAF7831677.1"/>
    <property type="molecule type" value="Genomic_DNA"/>
</dbReference>
<dbReference type="Gene3D" id="3.30.40.10">
    <property type="entry name" value="Zinc/RING finger domain, C3HC4 (zinc finger)"/>
    <property type="match status" value="1"/>
</dbReference>
<dbReference type="GO" id="GO:0061630">
    <property type="term" value="F:ubiquitin protein ligase activity"/>
    <property type="evidence" value="ECO:0007669"/>
    <property type="project" value="UniProtKB-EC"/>
</dbReference>
<comment type="catalytic activity">
    <reaction evidence="1">
        <text>S-ubiquitinyl-[E2 ubiquitin-conjugating enzyme]-L-cysteine + [acceptor protein]-L-lysine = [E2 ubiquitin-conjugating enzyme]-L-cysteine + N(6)-ubiquitinyl-[acceptor protein]-L-lysine.</text>
        <dbReference type="EC" id="2.3.2.27"/>
    </reaction>
</comment>
<dbReference type="AlphaFoldDB" id="A0A834U092"/>
<dbReference type="SUPFAM" id="SSF57850">
    <property type="entry name" value="RING/U-box"/>
    <property type="match status" value="1"/>
</dbReference>
<dbReference type="Proteomes" id="UP000634136">
    <property type="component" value="Unassembled WGS sequence"/>
</dbReference>
<keyword evidence="5" id="KW-0862">Zinc</keyword>
<evidence type="ECO:0000256" key="6">
    <source>
        <dbReference type="PROSITE-ProRule" id="PRU00175"/>
    </source>
</evidence>
<gene>
    <name evidence="8" type="ORF">G2W53_014010</name>
</gene>
<dbReference type="SMART" id="SM00184">
    <property type="entry name" value="RING"/>
    <property type="match status" value="1"/>
</dbReference>
<dbReference type="InterPro" id="IPR011016">
    <property type="entry name" value="Znf_RING-CH"/>
</dbReference>
<evidence type="ECO:0000256" key="1">
    <source>
        <dbReference type="ARBA" id="ARBA00000900"/>
    </source>
</evidence>
<organism evidence="8 9">
    <name type="scientific">Senna tora</name>
    <dbReference type="NCBI Taxonomy" id="362788"/>
    <lineage>
        <taxon>Eukaryota</taxon>
        <taxon>Viridiplantae</taxon>
        <taxon>Streptophyta</taxon>
        <taxon>Embryophyta</taxon>
        <taxon>Tracheophyta</taxon>
        <taxon>Spermatophyta</taxon>
        <taxon>Magnoliopsida</taxon>
        <taxon>eudicotyledons</taxon>
        <taxon>Gunneridae</taxon>
        <taxon>Pentapetalae</taxon>
        <taxon>rosids</taxon>
        <taxon>fabids</taxon>
        <taxon>Fabales</taxon>
        <taxon>Fabaceae</taxon>
        <taxon>Caesalpinioideae</taxon>
        <taxon>Cassia clade</taxon>
        <taxon>Senna</taxon>
    </lineage>
</organism>
<dbReference type="GO" id="GO:0016567">
    <property type="term" value="P:protein ubiquitination"/>
    <property type="evidence" value="ECO:0007669"/>
    <property type="project" value="TreeGrafter"/>
</dbReference>
<dbReference type="PANTHER" id="PTHR15710:SF178">
    <property type="entry name" value="RING-H2 FINGER PROTEIN ATL50"/>
    <property type="match status" value="1"/>
</dbReference>
<evidence type="ECO:0000259" key="7">
    <source>
        <dbReference type="PROSITE" id="PS50089"/>
    </source>
</evidence>
<keyword evidence="4 6" id="KW-0863">Zinc-finger</keyword>
<keyword evidence="3" id="KW-0479">Metal-binding</keyword>